<sequence length="342" mass="36884">MSRRVLVVGAGLVGLGLAHGLHIRGAEVTVAERAPELSEVGWAITLSDLHRNALDRLGYPPSLWQREPMGYEYIFDAHTSLPVNTFEFGPTVMLERSLLQMRLLDPVRDLVRTGTAPVSVEDDAPVVGVRFDDGTTGEYDAVIGTDGVHSWIRRNALGGPAPLDIGCAVIRFRVPNRIGVTFAARTTPIQGSRLGYFLNDGGETLHCMLFINDPAGRHHDTPLSTLAERFAGLQGPLGHVVEAMRSEPDRLCVDIKQVTTSVWARGRVAIAGDAAHAMSPALGQGAGAGFEDAAVLSDLLTAPGLPVEHALAGYEQIRRPAVHDLQYRSFNAARELVLDEKP</sequence>
<evidence type="ECO:0000313" key="2">
    <source>
        <dbReference type="EMBL" id="OIJ95658.1"/>
    </source>
</evidence>
<proteinExistence type="predicted"/>
<dbReference type="PANTHER" id="PTHR46865">
    <property type="entry name" value="OXIDOREDUCTASE-RELATED"/>
    <property type="match status" value="1"/>
</dbReference>
<dbReference type="EMBL" id="MLYP01000022">
    <property type="protein sequence ID" value="OIJ95658.1"/>
    <property type="molecule type" value="Genomic_DNA"/>
</dbReference>
<accession>A0A1S2PPB2</accession>
<dbReference type="RefSeq" id="WP_071365607.1">
    <property type="nucleotide sequence ID" value="NZ_MLYP01000022.1"/>
</dbReference>
<organism evidence="2 3">
    <name type="scientific">Streptomyces colonosanans</name>
    <dbReference type="NCBI Taxonomy" id="1428652"/>
    <lineage>
        <taxon>Bacteria</taxon>
        <taxon>Bacillati</taxon>
        <taxon>Actinomycetota</taxon>
        <taxon>Actinomycetes</taxon>
        <taxon>Kitasatosporales</taxon>
        <taxon>Streptomycetaceae</taxon>
        <taxon>Streptomyces</taxon>
    </lineage>
</organism>
<dbReference type="InterPro" id="IPR002938">
    <property type="entry name" value="FAD-bd"/>
</dbReference>
<reference evidence="2 3" key="1">
    <citation type="submission" date="2016-10" db="EMBL/GenBank/DDBJ databases">
        <title>Genome sequence of Streptomyces sp. MUSC 93.</title>
        <authorList>
            <person name="Lee L.-H."/>
            <person name="Ser H.-L."/>
            <person name="Law J.W.-F."/>
        </authorList>
    </citation>
    <scope>NUCLEOTIDE SEQUENCE [LARGE SCALE GENOMIC DNA]</scope>
    <source>
        <strain evidence="2 3">MUSC 93</strain>
    </source>
</reference>
<comment type="caution">
    <text evidence="2">The sequence shown here is derived from an EMBL/GenBank/DDBJ whole genome shotgun (WGS) entry which is preliminary data.</text>
</comment>
<dbReference type="OrthoDB" id="9782160at2"/>
<protein>
    <recommendedName>
        <fullName evidence="1">FAD-binding domain-containing protein</fullName>
    </recommendedName>
</protein>
<dbReference type="AlphaFoldDB" id="A0A1S2PPB2"/>
<dbReference type="SUPFAM" id="SSF51905">
    <property type="entry name" value="FAD/NAD(P)-binding domain"/>
    <property type="match status" value="1"/>
</dbReference>
<gene>
    <name evidence="2" type="ORF">BIV24_08665</name>
</gene>
<dbReference type="InterPro" id="IPR051704">
    <property type="entry name" value="FAD_aromatic-hydroxylase"/>
</dbReference>
<dbReference type="Gene3D" id="3.50.50.60">
    <property type="entry name" value="FAD/NAD(P)-binding domain"/>
    <property type="match status" value="1"/>
</dbReference>
<dbReference type="GO" id="GO:0071949">
    <property type="term" value="F:FAD binding"/>
    <property type="evidence" value="ECO:0007669"/>
    <property type="project" value="InterPro"/>
</dbReference>
<dbReference type="STRING" id="1428652.BIV24_08665"/>
<dbReference type="Proteomes" id="UP000179935">
    <property type="component" value="Unassembled WGS sequence"/>
</dbReference>
<feature type="domain" description="FAD-binding" evidence="1">
    <location>
        <begin position="4"/>
        <end position="155"/>
    </location>
</feature>
<feature type="domain" description="FAD-binding" evidence="1">
    <location>
        <begin position="253"/>
        <end position="325"/>
    </location>
</feature>
<dbReference type="PANTHER" id="PTHR46865:SF8">
    <property type="entry name" value="POSSIBLE OXIDOREDUCTASE"/>
    <property type="match status" value="1"/>
</dbReference>
<keyword evidence="3" id="KW-1185">Reference proteome</keyword>
<dbReference type="InterPro" id="IPR036188">
    <property type="entry name" value="FAD/NAD-bd_sf"/>
</dbReference>
<name>A0A1S2PPB2_9ACTN</name>
<dbReference type="Pfam" id="PF01494">
    <property type="entry name" value="FAD_binding_3"/>
    <property type="match status" value="2"/>
</dbReference>
<evidence type="ECO:0000259" key="1">
    <source>
        <dbReference type="Pfam" id="PF01494"/>
    </source>
</evidence>
<dbReference type="PRINTS" id="PR00420">
    <property type="entry name" value="RNGMNOXGNASE"/>
</dbReference>
<evidence type="ECO:0000313" key="3">
    <source>
        <dbReference type="Proteomes" id="UP000179935"/>
    </source>
</evidence>